<dbReference type="GO" id="GO:0005737">
    <property type="term" value="C:cytoplasm"/>
    <property type="evidence" value="ECO:0007669"/>
    <property type="project" value="TreeGrafter"/>
</dbReference>
<feature type="active site" description="Glycyl thioester intermediate" evidence="12">
    <location>
        <position position="242"/>
    </location>
</feature>
<evidence type="ECO:0000313" key="15">
    <source>
        <dbReference type="EMBL" id="KAF0035726.1"/>
    </source>
</evidence>
<dbReference type="InterPro" id="IPR035985">
    <property type="entry name" value="Ubiquitin-activating_enz"/>
</dbReference>
<dbReference type="Gene3D" id="3.10.20.260">
    <property type="entry name" value="NEDD8-activating enzyme E1, catalytic subunit"/>
    <property type="match status" value="1"/>
</dbReference>
<dbReference type="GO" id="GO:0019781">
    <property type="term" value="F:NEDD8 activating enzyme activity"/>
    <property type="evidence" value="ECO:0007669"/>
    <property type="project" value="UniProtKB-UniRule"/>
</dbReference>
<sequence length="657" mass="73367">MARRLFSLCVSREKKRRRTADPTDKMAVDGGHRNSGCDWDGRWNHVRKFLERPGPFTHPDFEPSTESLQFLLETCKILVIGAGGLGCELLKNLALSGFRLIHVVDMDTIDVSNLNRQFLFRPKDVGRPKAEVAADFINTRIPGCKVVPHFKKIQDFDDSFYRQFHIIVCGLDSIIARRWMNGMLISLLSYEDGVLDPSSIIPLIDGGTEGFKGNARVILPGMTACIDCTLELYPPQINFPMCTIASMPRLPEHCIEYARILQWPKENPFGDISLDGDNPDHIQWVFDRSQERAAEFSITGVTYRLTQGVVKRIIPAVASTNAVIAASCAMEVFKIATSAYIPLNNYLVFNDVDGLYTYTFEAERKENCSACSQVPQDLQFPPSAKLQEVLEYLTENASLQMKSPAITTTLEGKNKTLYLQSVKSIEERTRPNLCKTLKDEKNDVRFALIKFYYHHHIVSFVVMFGSDQIRSSSESSSEGEMKLIPLARPSLWGLLLLCLCSRAEATGNRSSRGHTGSSQERTGTCEVVAAHRCCNRNKIEERSQTVKCSCFPGQVAGTTRARPSCVDASIVRQKWWCRMEPCLEGEECRVLPDLTGWSCISGNKVKTTKLDDDPGEIHPRFSGYEGGETVFIVFIHGQGLGRGAALFWTGPGTSSVA</sequence>
<protein>
    <recommendedName>
        <fullName evidence="4 13">NEDD8-activating enzyme E1 catalytic subunit</fullName>
        <ecNumber evidence="10 13">6.2.1.64</ecNumber>
    </recommendedName>
</protein>
<comment type="similarity">
    <text evidence="3 13">Belongs to the ubiquitin-activating E1 family. UBA3 subfamily.</text>
</comment>
<evidence type="ECO:0000256" key="11">
    <source>
        <dbReference type="ARBA" id="ARBA00024626"/>
    </source>
</evidence>
<feature type="domain" description="E2 binding" evidence="14">
    <location>
        <begin position="378"/>
        <end position="454"/>
    </location>
</feature>
<comment type="similarity">
    <text evidence="2">Belongs to the TAFA family.</text>
</comment>
<comment type="pathway">
    <text evidence="1 13">Protein modification; protein neddylation.</text>
</comment>
<dbReference type="FunFam" id="3.10.20.260:FF:000001">
    <property type="entry name" value="Putative NEDD8-activating enzyme E1 catalytic subunit-like"/>
    <property type="match status" value="1"/>
</dbReference>
<dbReference type="Gene3D" id="3.40.50.720">
    <property type="entry name" value="NAD(P)-binding Rossmann-like Domain"/>
    <property type="match status" value="1"/>
</dbReference>
<dbReference type="InterPro" id="IPR000594">
    <property type="entry name" value="ThiF_NAD_FAD-bd"/>
</dbReference>
<dbReference type="SMART" id="SM01181">
    <property type="entry name" value="E2_bind"/>
    <property type="match status" value="1"/>
</dbReference>
<dbReference type="UniPathway" id="UPA00885"/>
<evidence type="ECO:0000256" key="3">
    <source>
        <dbReference type="ARBA" id="ARBA00006310"/>
    </source>
</evidence>
<evidence type="ECO:0000256" key="13">
    <source>
        <dbReference type="RuleBase" id="RU368009"/>
    </source>
</evidence>
<evidence type="ECO:0000256" key="6">
    <source>
        <dbReference type="ARBA" id="ARBA00022729"/>
    </source>
</evidence>
<dbReference type="InterPro" id="IPR023318">
    <property type="entry name" value="Ub_act_enz_dom_a_sf"/>
</dbReference>
<accession>A0A6A4SKF0</accession>
<keyword evidence="6" id="KW-0732">Signal</keyword>
<dbReference type="Gene3D" id="1.10.10.520">
    <property type="entry name" value="Ubiquitin activating enzymes (Uba3). Chain: B, domain 2"/>
    <property type="match status" value="1"/>
</dbReference>
<dbReference type="EC" id="6.2.1.64" evidence="10 13"/>
<evidence type="ECO:0000256" key="2">
    <source>
        <dbReference type="ARBA" id="ARBA00006101"/>
    </source>
</evidence>
<dbReference type="FunFam" id="3.40.50.720:FF:000106">
    <property type="entry name" value="NEDD8-activating enzyme E1 catalytic subunit, putative"/>
    <property type="match status" value="1"/>
</dbReference>
<evidence type="ECO:0000256" key="7">
    <source>
        <dbReference type="ARBA" id="ARBA00022741"/>
    </source>
</evidence>
<gene>
    <name evidence="15" type="ORF">F2P81_011038</name>
</gene>
<dbReference type="InterPro" id="IPR020350">
    <property type="entry name" value="Chemokine-like_TAFA"/>
</dbReference>
<dbReference type="Pfam" id="PF00899">
    <property type="entry name" value="ThiF"/>
    <property type="match status" value="1"/>
</dbReference>
<dbReference type="InterPro" id="IPR014929">
    <property type="entry name" value="E2-binding"/>
</dbReference>
<dbReference type="GO" id="GO:0005524">
    <property type="term" value="F:ATP binding"/>
    <property type="evidence" value="ECO:0007669"/>
    <property type="project" value="UniProtKB-UniRule"/>
</dbReference>
<evidence type="ECO:0000256" key="4">
    <source>
        <dbReference type="ARBA" id="ARBA00015203"/>
    </source>
</evidence>
<evidence type="ECO:0000256" key="10">
    <source>
        <dbReference type="ARBA" id="ARBA00023624"/>
    </source>
</evidence>
<name>A0A6A4SKF0_SCOMX</name>
<evidence type="ECO:0000256" key="12">
    <source>
        <dbReference type="PROSITE-ProRule" id="PRU10132"/>
    </source>
</evidence>
<evidence type="ECO:0000313" key="16">
    <source>
        <dbReference type="Proteomes" id="UP000438429"/>
    </source>
</evidence>
<dbReference type="InterPro" id="IPR033127">
    <property type="entry name" value="UBQ-activ_enz_E1_Cys_AS"/>
</dbReference>
<organism evidence="15 16">
    <name type="scientific">Scophthalmus maximus</name>
    <name type="common">Turbot</name>
    <name type="synonym">Psetta maxima</name>
    <dbReference type="NCBI Taxonomy" id="52904"/>
    <lineage>
        <taxon>Eukaryota</taxon>
        <taxon>Metazoa</taxon>
        <taxon>Chordata</taxon>
        <taxon>Craniata</taxon>
        <taxon>Vertebrata</taxon>
        <taxon>Euteleostomi</taxon>
        <taxon>Actinopterygii</taxon>
        <taxon>Neopterygii</taxon>
        <taxon>Teleostei</taxon>
        <taxon>Neoteleostei</taxon>
        <taxon>Acanthomorphata</taxon>
        <taxon>Carangaria</taxon>
        <taxon>Pleuronectiformes</taxon>
        <taxon>Pleuronectoidei</taxon>
        <taxon>Scophthalmidae</taxon>
        <taxon>Scophthalmus</taxon>
    </lineage>
</organism>
<keyword evidence="5 13" id="KW-0436">Ligase</keyword>
<dbReference type="PROSITE" id="PS00865">
    <property type="entry name" value="UBIQUITIN_ACTIVAT_2"/>
    <property type="match status" value="1"/>
</dbReference>
<evidence type="ECO:0000256" key="8">
    <source>
        <dbReference type="ARBA" id="ARBA00022786"/>
    </source>
</evidence>
<dbReference type="CDD" id="cd01488">
    <property type="entry name" value="Uba3_RUB"/>
    <property type="match status" value="1"/>
</dbReference>
<dbReference type="AlphaFoldDB" id="A0A6A4SKF0"/>
<dbReference type="InterPro" id="IPR037078">
    <property type="entry name" value="NEDD8-ac_enz1_catalyticsu_C"/>
</dbReference>
<dbReference type="InterPro" id="IPR045886">
    <property type="entry name" value="ThiF/MoeB/HesA"/>
</dbReference>
<dbReference type="GO" id="GO:0005634">
    <property type="term" value="C:nucleus"/>
    <property type="evidence" value="ECO:0007669"/>
    <property type="project" value="TreeGrafter"/>
</dbReference>
<keyword evidence="7 13" id="KW-0547">Nucleotide-binding</keyword>
<dbReference type="InterPro" id="IPR030468">
    <property type="entry name" value="Uba3_N"/>
</dbReference>
<dbReference type="Pfam" id="PF12020">
    <property type="entry name" value="TAFA"/>
    <property type="match status" value="1"/>
</dbReference>
<keyword evidence="8 13" id="KW-0833">Ubl conjugation pathway</keyword>
<dbReference type="Pfam" id="PF08825">
    <property type="entry name" value="E2_bind"/>
    <property type="match status" value="1"/>
</dbReference>
<keyword evidence="9 13" id="KW-0067">ATP-binding</keyword>
<dbReference type="GO" id="GO:0045116">
    <property type="term" value="P:protein neddylation"/>
    <property type="evidence" value="ECO:0007669"/>
    <property type="project" value="UniProtKB-UniRule"/>
</dbReference>
<dbReference type="PANTHER" id="PTHR10953">
    <property type="entry name" value="UBIQUITIN-ACTIVATING ENZYME E1"/>
    <property type="match status" value="1"/>
</dbReference>
<dbReference type="PANTHER" id="PTHR10953:SF6">
    <property type="entry name" value="NEDD8-ACTIVATING ENZYME E1 CATALYTIC SUBUNIT"/>
    <property type="match status" value="1"/>
</dbReference>
<comment type="function">
    <text evidence="13">Catalytic subunit of the dimeric E1 enzyme, which activates NEDD8.</text>
</comment>
<dbReference type="FunFam" id="1.10.10.520:FF:000001">
    <property type="entry name" value="NEDD8-activating enzyme E1 catalytic subunit"/>
    <property type="match status" value="1"/>
</dbReference>
<evidence type="ECO:0000256" key="1">
    <source>
        <dbReference type="ARBA" id="ARBA00005032"/>
    </source>
</evidence>
<evidence type="ECO:0000259" key="14">
    <source>
        <dbReference type="SMART" id="SM01181"/>
    </source>
</evidence>
<evidence type="ECO:0000256" key="9">
    <source>
        <dbReference type="ARBA" id="ARBA00022840"/>
    </source>
</evidence>
<dbReference type="Proteomes" id="UP000438429">
    <property type="component" value="Unassembled WGS sequence"/>
</dbReference>
<proteinExistence type="inferred from homology"/>
<dbReference type="SUPFAM" id="SSF69572">
    <property type="entry name" value="Activating enzymes of the ubiquitin-like proteins"/>
    <property type="match status" value="1"/>
</dbReference>
<comment type="caution">
    <text evidence="15">The sequence shown here is derived from an EMBL/GenBank/DDBJ whole genome shotgun (WGS) entry which is preliminary data.</text>
</comment>
<dbReference type="EMBL" id="VEVO01000010">
    <property type="protein sequence ID" value="KAF0035726.1"/>
    <property type="molecule type" value="Genomic_DNA"/>
</dbReference>
<evidence type="ECO:0000256" key="5">
    <source>
        <dbReference type="ARBA" id="ARBA00022598"/>
    </source>
</evidence>
<comment type="catalytic activity">
    <reaction evidence="11 13">
        <text>ATP + [NEDD8 protein] + [E1 NEDD8-activating enzyme]-L-cysteine = AMP + diphosphate + [E1 NEDD8-activating enzyme]-S-[NEDD8 protein]-yl-L-cysteine.</text>
        <dbReference type="EC" id="6.2.1.64"/>
    </reaction>
</comment>
<reference evidence="15 16" key="1">
    <citation type="submission" date="2019-06" db="EMBL/GenBank/DDBJ databases">
        <title>Draft genomes of female and male turbot (Scophthalmus maximus).</title>
        <authorList>
            <person name="Xu H."/>
            <person name="Xu X.-W."/>
            <person name="Shao C."/>
            <person name="Chen S."/>
        </authorList>
    </citation>
    <scope>NUCLEOTIDE SEQUENCE [LARGE SCALE GENOMIC DNA]</scope>
    <source>
        <strain evidence="15">Ysfricsl-2016a</strain>
        <tissue evidence="15">Blood</tissue>
    </source>
</reference>